<organism evidence="10">
    <name type="scientific">Aureococcus anophagefferens</name>
    <name type="common">Harmful bloom alga</name>
    <dbReference type="NCBI Taxonomy" id="44056"/>
    <lineage>
        <taxon>Eukaryota</taxon>
        <taxon>Sar</taxon>
        <taxon>Stramenopiles</taxon>
        <taxon>Ochrophyta</taxon>
        <taxon>Pelagophyceae</taxon>
        <taxon>Pelagomonadales</taxon>
        <taxon>Pelagomonadaceae</taxon>
        <taxon>Aureococcus</taxon>
    </lineage>
</organism>
<keyword evidence="5" id="KW-0067">ATP-binding</keyword>
<dbReference type="GeneID" id="20218190"/>
<dbReference type="PANTHER" id="PTHR24353:SF37">
    <property type="entry name" value="CAMP-DEPENDENT PROTEIN KINASE CATALYTIC SUBUNIT PRKX"/>
    <property type="match status" value="1"/>
</dbReference>
<proteinExistence type="predicted"/>
<dbReference type="PANTHER" id="PTHR24353">
    <property type="entry name" value="CYCLIC NUCLEOTIDE-DEPENDENT PROTEIN KINASE"/>
    <property type="match status" value="1"/>
</dbReference>
<dbReference type="InParanoid" id="F0YLY0"/>
<feature type="domain" description="Protein kinase" evidence="7">
    <location>
        <begin position="1"/>
        <end position="253"/>
    </location>
</feature>
<evidence type="ECO:0000313" key="9">
    <source>
        <dbReference type="EMBL" id="EGB03853.1"/>
    </source>
</evidence>
<keyword evidence="10" id="KW-1185">Reference proteome</keyword>
<dbReference type="Gene3D" id="1.10.510.10">
    <property type="entry name" value="Transferase(Phosphotransferase) domain 1"/>
    <property type="match status" value="1"/>
</dbReference>
<evidence type="ECO:0000256" key="1">
    <source>
        <dbReference type="ARBA" id="ARBA00022527"/>
    </source>
</evidence>
<dbReference type="PROSITE" id="PS51285">
    <property type="entry name" value="AGC_KINASE_CTER"/>
    <property type="match status" value="1"/>
</dbReference>
<accession>F0YLY0</accession>
<keyword evidence="2" id="KW-0808">Transferase</keyword>
<dbReference type="RefSeq" id="XP_009041405.1">
    <property type="nucleotide sequence ID" value="XM_009043157.1"/>
</dbReference>
<dbReference type="eggNOG" id="KOG0616">
    <property type="taxonomic scope" value="Eukaryota"/>
</dbReference>
<feature type="domain" description="AGC-kinase C-terminal" evidence="8">
    <location>
        <begin position="254"/>
        <end position="295"/>
    </location>
</feature>
<feature type="compositionally biased region" description="Basic and acidic residues" evidence="6">
    <location>
        <begin position="284"/>
        <end position="295"/>
    </location>
</feature>
<evidence type="ECO:0000256" key="4">
    <source>
        <dbReference type="ARBA" id="ARBA00022777"/>
    </source>
</evidence>
<dbReference type="InterPro" id="IPR000961">
    <property type="entry name" value="AGC-kinase_C"/>
</dbReference>
<name>F0YLY0_AURAN</name>
<evidence type="ECO:0000256" key="2">
    <source>
        <dbReference type="ARBA" id="ARBA00022679"/>
    </source>
</evidence>
<feature type="region of interest" description="Disordered" evidence="6">
    <location>
        <begin position="270"/>
        <end position="295"/>
    </location>
</feature>
<dbReference type="GO" id="GO:0005524">
    <property type="term" value="F:ATP binding"/>
    <property type="evidence" value="ECO:0007669"/>
    <property type="project" value="UniProtKB-KW"/>
</dbReference>
<dbReference type="PROSITE" id="PS50011">
    <property type="entry name" value="PROTEIN_KINASE_DOM"/>
    <property type="match status" value="1"/>
</dbReference>
<evidence type="ECO:0000256" key="3">
    <source>
        <dbReference type="ARBA" id="ARBA00022741"/>
    </source>
</evidence>
<dbReference type="Proteomes" id="UP000002729">
    <property type="component" value="Unassembled WGS sequence"/>
</dbReference>
<dbReference type="InterPro" id="IPR000719">
    <property type="entry name" value="Prot_kinase_dom"/>
</dbReference>
<dbReference type="InterPro" id="IPR011009">
    <property type="entry name" value="Kinase-like_dom_sf"/>
</dbReference>
<keyword evidence="4" id="KW-0418">Kinase</keyword>
<evidence type="ECO:0000256" key="6">
    <source>
        <dbReference type="SAM" id="MobiDB-lite"/>
    </source>
</evidence>
<dbReference type="FunFam" id="1.10.510.10:FF:000571">
    <property type="entry name" value="Maternal embryonic leucine zipper kinase"/>
    <property type="match status" value="1"/>
</dbReference>
<evidence type="ECO:0000313" key="10">
    <source>
        <dbReference type="Proteomes" id="UP000002729"/>
    </source>
</evidence>
<protein>
    <recommendedName>
        <fullName evidence="11">Protein kinase domain-containing protein</fullName>
    </recommendedName>
</protein>
<evidence type="ECO:0000256" key="5">
    <source>
        <dbReference type="ARBA" id="ARBA00022840"/>
    </source>
</evidence>
<evidence type="ECO:0000259" key="7">
    <source>
        <dbReference type="PROSITE" id="PS50011"/>
    </source>
</evidence>
<dbReference type="OMA" id="HANGFAY"/>
<dbReference type="AlphaFoldDB" id="F0YLY0"/>
<gene>
    <name evidence="9" type="ORF">AURANDRAFT_12587</name>
</gene>
<dbReference type="SUPFAM" id="SSF56112">
    <property type="entry name" value="Protein kinase-like (PK-like)"/>
    <property type="match status" value="1"/>
</dbReference>
<evidence type="ECO:0008006" key="11">
    <source>
        <dbReference type="Google" id="ProtNLM"/>
    </source>
</evidence>
<evidence type="ECO:0000259" key="8">
    <source>
        <dbReference type="PROSITE" id="PS51285"/>
    </source>
</evidence>
<keyword evidence="3" id="KW-0547">Nucleotide-binding</keyword>
<dbReference type="OrthoDB" id="63267at2759"/>
<dbReference type="GO" id="GO:0004691">
    <property type="term" value="F:cAMP-dependent protein kinase activity"/>
    <property type="evidence" value="ECO:0007669"/>
    <property type="project" value="TreeGrafter"/>
</dbReference>
<feature type="non-terminal residue" evidence="9">
    <location>
        <position position="1"/>
    </location>
</feature>
<dbReference type="Pfam" id="PF00069">
    <property type="entry name" value="Pkinase"/>
    <property type="match status" value="1"/>
</dbReference>
<dbReference type="EMBL" id="GL833159">
    <property type="protein sequence ID" value="EGB03853.1"/>
    <property type="molecule type" value="Genomic_DNA"/>
</dbReference>
<dbReference type="Gene3D" id="3.30.200.20">
    <property type="entry name" value="Phosphorylase Kinase, domain 1"/>
    <property type="match status" value="1"/>
</dbReference>
<dbReference type="GO" id="GO:0005952">
    <property type="term" value="C:cAMP-dependent protein kinase complex"/>
    <property type="evidence" value="ECO:0007669"/>
    <property type="project" value="TreeGrafter"/>
</dbReference>
<sequence>TLAKFRKDGKFVALKAVSKGYVAKHNDERHVQNERAILTRLRHPFVVSLFGTFQDKKKVYFVMEFVAGGELFSKLRGNQCLTAPVARFYLAEILSALAYVHANGFAYRDLRVRPRPPKPENVLLDLDGHCRLIDFGFACAPPGGPDGLMRTNCGTPAYLSPEQLSRKKTGGYTRIVDWWAFGCVAHELMTGHTPFCKDHKEDSHYAIYLRVIKGRISFPSFLGATPKSLVKALLKAGKGRLVDAPSITGHEFFGGVDFAAVEQRRVRPPQEPLVLSAGDASQFDEYRERPCPEDD</sequence>
<dbReference type="KEGG" id="aaf:AURANDRAFT_12587"/>
<keyword evidence="1" id="KW-0723">Serine/threonine-protein kinase</keyword>
<reference evidence="9 10" key="1">
    <citation type="journal article" date="2011" name="Proc. Natl. Acad. Sci. U.S.A.">
        <title>Niche of harmful alga Aureococcus anophagefferens revealed through ecogenomics.</title>
        <authorList>
            <person name="Gobler C.J."/>
            <person name="Berry D.L."/>
            <person name="Dyhrman S.T."/>
            <person name="Wilhelm S.W."/>
            <person name="Salamov A."/>
            <person name="Lobanov A.V."/>
            <person name="Zhang Y."/>
            <person name="Collier J.L."/>
            <person name="Wurch L.L."/>
            <person name="Kustka A.B."/>
            <person name="Dill B.D."/>
            <person name="Shah M."/>
            <person name="VerBerkmoes N.C."/>
            <person name="Kuo A."/>
            <person name="Terry A."/>
            <person name="Pangilinan J."/>
            <person name="Lindquist E.A."/>
            <person name="Lucas S."/>
            <person name="Paulsen I.T."/>
            <person name="Hattenrath-Lehmann T.K."/>
            <person name="Talmage S.C."/>
            <person name="Walker E.A."/>
            <person name="Koch F."/>
            <person name="Burson A.M."/>
            <person name="Marcoval M.A."/>
            <person name="Tang Y.Z."/>
            <person name="Lecleir G.R."/>
            <person name="Coyne K.J."/>
            <person name="Berg G.M."/>
            <person name="Bertrand E.M."/>
            <person name="Saito M.A."/>
            <person name="Gladyshev V.N."/>
            <person name="Grigoriev I.V."/>
        </authorList>
    </citation>
    <scope>NUCLEOTIDE SEQUENCE [LARGE SCALE GENOMIC DNA]</scope>
    <source>
        <strain evidence="10">CCMP 1984</strain>
    </source>
</reference>
<feature type="non-terminal residue" evidence="9">
    <location>
        <position position="295"/>
    </location>
</feature>